<evidence type="ECO:0000256" key="3">
    <source>
        <dbReference type="ARBA" id="ARBA00022729"/>
    </source>
</evidence>
<evidence type="ECO:0000256" key="4">
    <source>
        <dbReference type="ARBA" id="ARBA00023136"/>
    </source>
</evidence>
<feature type="domain" description="SusD-like N-terminal" evidence="8">
    <location>
        <begin position="77"/>
        <end position="213"/>
    </location>
</feature>
<evidence type="ECO:0000259" key="7">
    <source>
        <dbReference type="Pfam" id="PF07980"/>
    </source>
</evidence>
<dbReference type="GO" id="GO:0009279">
    <property type="term" value="C:cell outer membrane"/>
    <property type="evidence" value="ECO:0007669"/>
    <property type="project" value="UniProtKB-SubCell"/>
</dbReference>
<dbReference type="PROSITE" id="PS51257">
    <property type="entry name" value="PROKAR_LIPOPROTEIN"/>
    <property type="match status" value="1"/>
</dbReference>
<dbReference type="InterPro" id="IPR033985">
    <property type="entry name" value="SusD-like_N"/>
</dbReference>
<gene>
    <name evidence="9" type="ORF">M124_2674</name>
</gene>
<evidence type="ECO:0000256" key="2">
    <source>
        <dbReference type="ARBA" id="ARBA00006275"/>
    </source>
</evidence>
<dbReference type="PATRIC" id="fig|1339315.3.peg.3363"/>
<comment type="caution">
    <text evidence="9">The sequence shown here is derived from an EMBL/GenBank/DDBJ whole genome shotgun (WGS) entry which is preliminary data.</text>
</comment>
<dbReference type="Gene3D" id="1.25.40.390">
    <property type="match status" value="1"/>
</dbReference>
<evidence type="ECO:0000256" key="5">
    <source>
        <dbReference type="ARBA" id="ARBA00023237"/>
    </source>
</evidence>
<sequence length="621" mass="71876">MKKYTFALFIFCVIAFTGCLNNDFMERYPLGNPTEETAFVTYDNFKAYAWGLYETLPKLGYGDTSTDDISYNQTRGSSESNWIRGLVTVPDKRNDTAWDYYAFIRRVNLMLGRIDSSQMTEAEKAHWKSVGYFFRSYRYFSLLSAYGGVPWIDRVLSDNDTELINGPRASRDEIAKHILEDLQYAEQHINVNGDGNNTINRAVVQAFISRFCLFEGTWRKYHGLNDAETYLKECKRVSAEVMNSFPEICSNYDDLFCSLELKDVPGVILYREFSNAENVIHATSIGGTTGASYYNPTRDLVDSYLCSDGKTRWNSPLYKGDKDMYDEFSCRDHRLWLQVTPPYRIDRSASTDAWGNKWQFTEVAKDRSFIDSLNIRLGIGYGSAKERQKTLPFRQGYDGGILGAVPHFDFYLENQPWYKSAFGYNNWKYYCTYLSMGSQRNEETDMPLFRVEEVMLNYAEAMCELGEFDQSVADRTVNKLRSRANVAPMKVAEINDSFDPKRDLGNPAYPGDYAVNPLLWEIRRERRIELFSEGFRFDDLRRWKKCHYALKKKLGMYVKASDFPAGTKVTVDGGGTEGYLEFHPAQNHTWPDYYYLNPIPRNERVLNPQLEQNPGWDDGIK</sequence>
<keyword evidence="4" id="KW-0472">Membrane</keyword>
<evidence type="ECO:0000313" key="9">
    <source>
        <dbReference type="EMBL" id="EXY73528.1"/>
    </source>
</evidence>
<evidence type="ECO:0000259" key="8">
    <source>
        <dbReference type="Pfam" id="PF14322"/>
    </source>
</evidence>
<organism evidence="9 10">
    <name type="scientific">Bacteroides fragilis str. 3988T(B)14</name>
    <dbReference type="NCBI Taxonomy" id="1339315"/>
    <lineage>
        <taxon>Bacteria</taxon>
        <taxon>Pseudomonadati</taxon>
        <taxon>Bacteroidota</taxon>
        <taxon>Bacteroidia</taxon>
        <taxon>Bacteroidales</taxon>
        <taxon>Bacteroidaceae</taxon>
        <taxon>Bacteroides</taxon>
    </lineage>
</organism>
<dbReference type="RefSeq" id="WP_022347737.1">
    <property type="nucleotide sequence ID" value="NZ_JGCY01000356.1"/>
</dbReference>
<evidence type="ECO:0000256" key="6">
    <source>
        <dbReference type="SAM" id="SignalP"/>
    </source>
</evidence>
<keyword evidence="5" id="KW-0998">Cell outer membrane</keyword>
<evidence type="ECO:0000256" key="1">
    <source>
        <dbReference type="ARBA" id="ARBA00004442"/>
    </source>
</evidence>
<reference evidence="9 10" key="1">
    <citation type="submission" date="2014-02" db="EMBL/GenBank/DDBJ databases">
        <authorList>
            <person name="Sears C."/>
            <person name="Carroll K."/>
            <person name="Sack B.R."/>
            <person name="Qadri F."/>
            <person name="Myers L.L."/>
            <person name="Chung G.-T."/>
            <person name="Escheverria P."/>
            <person name="Fraser C.M."/>
            <person name="Sadzewicz L."/>
            <person name="Shefchek K.A."/>
            <person name="Tallon L."/>
            <person name="Das S.P."/>
            <person name="Daugherty S."/>
            <person name="Mongodin E.F."/>
        </authorList>
    </citation>
    <scope>NUCLEOTIDE SEQUENCE [LARGE SCALE GENOMIC DNA]</scope>
    <source>
        <strain evidence="10">3988T(B)14</strain>
    </source>
</reference>
<keyword evidence="3 6" id="KW-0732">Signal</keyword>
<comment type="similarity">
    <text evidence="2">Belongs to the SusD family.</text>
</comment>
<name>A0A015UHW5_BACFG</name>
<protein>
    <submittedName>
        <fullName evidence="9">Starch-binding associating with outer membrane family protein</fullName>
    </submittedName>
</protein>
<dbReference type="Pfam" id="PF14322">
    <property type="entry name" value="SusD-like_3"/>
    <property type="match status" value="1"/>
</dbReference>
<evidence type="ECO:0000313" key="10">
    <source>
        <dbReference type="Proteomes" id="UP000020529"/>
    </source>
</evidence>
<dbReference type="EMBL" id="JGCY01000356">
    <property type="protein sequence ID" value="EXY73528.1"/>
    <property type="molecule type" value="Genomic_DNA"/>
</dbReference>
<feature type="chain" id="PRO_5001479914" evidence="6">
    <location>
        <begin position="23"/>
        <end position="621"/>
    </location>
</feature>
<accession>A0A015UHW5</accession>
<proteinExistence type="inferred from homology"/>
<dbReference type="InterPro" id="IPR012944">
    <property type="entry name" value="SusD_RagB_dom"/>
</dbReference>
<comment type="subcellular location">
    <subcellularLocation>
        <location evidence="1">Cell outer membrane</location>
    </subcellularLocation>
</comment>
<feature type="domain" description="RagB/SusD" evidence="7">
    <location>
        <begin position="289"/>
        <end position="616"/>
    </location>
</feature>
<feature type="signal peptide" evidence="6">
    <location>
        <begin position="1"/>
        <end position="22"/>
    </location>
</feature>
<dbReference type="Pfam" id="PF07980">
    <property type="entry name" value="SusD_RagB"/>
    <property type="match status" value="1"/>
</dbReference>
<dbReference type="Proteomes" id="UP000020529">
    <property type="component" value="Unassembled WGS sequence"/>
</dbReference>
<dbReference type="SUPFAM" id="SSF48452">
    <property type="entry name" value="TPR-like"/>
    <property type="match status" value="1"/>
</dbReference>
<dbReference type="AlphaFoldDB" id="A0A015UHW5"/>
<dbReference type="InterPro" id="IPR011990">
    <property type="entry name" value="TPR-like_helical_dom_sf"/>
</dbReference>